<feature type="region of interest" description="Disordered" evidence="1">
    <location>
        <begin position="94"/>
        <end position="115"/>
    </location>
</feature>
<dbReference type="GO" id="GO:0006302">
    <property type="term" value="P:double-strand break repair"/>
    <property type="evidence" value="ECO:0007669"/>
    <property type="project" value="UniProtKB-ARBA"/>
</dbReference>
<comment type="caution">
    <text evidence="3">The sequence shown here is derived from an EMBL/GenBank/DDBJ whole genome shotgun (WGS) entry which is preliminary data.</text>
</comment>
<evidence type="ECO:0000313" key="3">
    <source>
        <dbReference type="EMBL" id="CAG8685455.1"/>
    </source>
</evidence>
<gene>
    <name evidence="3" type="ORF">AGERDE_LOCUS12857</name>
</gene>
<feature type="compositionally biased region" description="Basic and acidic residues" evidence="1">
    <location>
        <begin position="95"/>
        <end position="115"/>
    </location>
</feature>
<name>A0A9N9END2_9GLOM</name>
<evidence type="ECO:0000256" key="1">
    <source>
        <dbReference type="SAM" id="MobiDB-lite"/>
    </source>
</evidence>
<organism evidence="3 4">
    <name type="scientific">Ambispora gerdemannii</name>
    <dbReference type="NCBI Taxonomy" id="144530"/>
    <lineage>
        <taxon>Eukaryota</taxon>
        <taxon>Fungi</taxon>
        <taxon>Fungi incertae sedis</taxon>
        <taxon>Mucoromycota</taxon>
        <taxon>Glomeromycotina</taxon>
        <taxon>Glomeromycetes</taxon>
        <taxon>Archaeosporales</taxon>
        <taxon>Ambisporaceae</taxon>
        <taxon>Ambispora</taxon>
    </lineage>
</organism>
<dbReference type="OrthoDB" id="2394456at2759"/>
<dbReference type="SUPFAM" id="SSF52980">
    <property type="entry name" value="Restriction endonuclease-like"/>
    <property type="match status" value="1"/>
</dbReference>
<dbReference type="InterPro" id="IPR011335">
    <property type="entry name" value="Restrct_endonuc-II-like"/>
</dbReference>
<dbReference type="EMBL" id="CAJVPL010011909">
    <property type="protein sequence ID" value="CAG8685455.1"/>
    <property type="molecule type" value="Genomic_DNA"/>
</dbReference>
<keyword evidence="4" id="KW-1185">Reference proteome</keyword>
<evidence type="ECO:0000259" key="2">
    <source>
        <dbReference type="Pfam" id="PF05685"/>
    </source>
</evidence>
<protein>
    <submittedName>
        <fullName evidence="3">11006_t:CDS:1</fullName>
    </submittedName>
</protein>
<dbReference type="InterPro" id="IPR008538">
    <property type="entry name" value="Uma2"/>
</dbReference>
<sequence length="267" mass="29701">GDFNPKANWEEATLPYKLAVGVTLEEYEKQSDDFNIHGYWEWVDGDVIIYELPSEPHEVCIGKISKVIEGACRNVEDTPAEIFSLGSTRTYADGSAKEADNSFRPDKPEVAYPDGIDKKTRPWPNLVIEVAYSETIDHVTNKVKNYWLKPDRAHDAIVVKIDPVPNGQVPTRMITWHYCVLDRRTRSTFPAKTTFEFGTVDGNGNLLTFPQGARVINIALSCLYHDVHPSVAIPGGNHDSAYAPLVPGKRKVTSTIISLSHSPAVHS</sequence>
<proteinExistence type="predicted"/>
<dbReference type="Gene3D" id="3.90.1570.10">
    <property type="entry name" value="tt1808, chain A"/>
    <property type="match status" value="1"/>
</dbReference>
<feature type="non-terminal residue" evidence="3">
    <location>
        <position position="267"/>
    </location>
</feature>
<evidence type="ECO:0000313" key="4">
    <source>
        <dbReference type="Proteomes" id="UP000789831"/>
    </source>
</evidence>
<dbReference type="Proteomes" id="UP000789831">
    <property type="component" value="Unassembled WGS sequence"/>
</dbReference>
<feature type="domain" description="Putative restriction endonuclease" evidence="2">
    <location>
        <begin position="25"/>
        <end position="146"/>
    </location>
</feature>
<dbReference type="InterPro" id="IPR012296">
    <property type="entry name" value="Nuclease_put_TT1808"/>
</dbReference>
<accession>A0A9N9END2</accession>
<dbReference type="AlphaFoldDB" id="A0A9N9END2"/>
<dbReference type="Pfam" id="PF05685">
    <property type="entry name" value="Uma2"/>
    <property type="match status" value="1"/>
</dbReference>
<reference evidence="3" key="1">
    <citation type="submission" date="2021-06" db="EMBL/GenBank/DDBJ databases">
        <authorList>
            <person name="Kallberg Y."/>
            <person name="Tangrot J."/>
            <person name="Rosling A."/>
        </authorList>
    </citation>
    <scope>NUCLEOTIDE SEQUENCE</scope>
    <source>
        <strain evidence="3">MT106</strain>
    </source>
</reference>